<reference evidence="3 4" key="1">
    <citation type="submission" date="2023-12" db="EMBL/GenBank/DDBJ databases">
        <title>Streptomyces sp. V4-01.</title>
        <authorList>
            <person name="Somphong A."/>
            <person name="Phongsopitanun W."/>
        </authorList>
    </citation>
    <scope>NUCLEOTIDE SEQUENCE [LARGE SCALE GENOMIC DNA]</scope>
    <source>
        <strain evidence="3 4">V4-01</strain>
    </source>
</reference>
<name>A0ABU7PBY5_9ACTN</name>
<dbReference type="RefSeq" id="WP_330795582.1">
    <property type="nucleotide sequence ID" value="NZ_JAZEWV010000010.1"/>
</dbReference>
<feature type="chain" id="PRO_5047535180" evidence="2">
    <location>
        <begin position="37"/>
        <end position="151"/>
    </location>
</feature>
<dbReference type="EMBL" id="JAZEWV010000010">
    <property type="protein sequence ID" value="MEE4543306.1"/>
    <property type="molecule type" value="Genomic_DNA"/>
</dbReference>
<comment type="caution">
    <text evidence="3">The sequence shown here is derived from an EMBL/GenBank/DDBJ whole genome shotgun (WGS) entry which is preliminary data.</text>
</comment>
<evidence type="ECO:0000313" key="4">
    <source>
        <dbReference type="Proteomes" id="UP001344658"/>
    </source>
</evidence>
<feature type="signal peptide" evidence="2">
    <location>
        <begin position="1"/>
        <end position="36"/>
    </location>
</feature>
<accession>A0ABU7PBY5</accession>
<feature type="compositionally biased region" description="Low complexity" evidence="1">
    <location>
        <begin position="136"/>
        <end position="151"/>
    </location>
</feature>
<evidence type="ECO:0000256" key="2">
    <source>
        <dbReference type="SAM" id="SignalP"/>
    </source>
</evidence>
<gene>
    <name evidence="3" type="ORF">V2S66_15175</name>
</gene>
<sequence length="151" mass="15161">MRSPRRARPGPRAGRTAVRRGGVGLAALLALTAPLAGCTSSGSAGGGDADCAWVLSYDAHTYVPLPGQGAPRHWRHSGARLGTGALPGCDEGRGKDPDQQVAVYRLAGVDPGQAVITQDDEIGVRDPRQVPDALRPAAPAGATAAAGAPAG</sequence>
<proteinExistence type="predicted"/>
<dbReference type="Proteomes" id="UP001344658">
    <property type="component" value="Unassembled WGS sequence"/>
</dbReference>
<keyword evidence="2" id="KW-0732">Signal</keyword>
<dbReference type="InterPro" id="IPR046248">
    <property type="entry name" value="DUF6281"/>
</dbReference>
<feature type="region of interest" description="Disordered" evidence="1">
    <location>
        <begin position="124"/>
        <end position="151"/>
    </location>
</feature>
<protein>
    <submittedName>
        <fullName evidence="3">DUF6281 family protein</fullName>
    </submittedName>
</protein>
<dbReference type="Pfam" id="PF19797">
    <property type="entry name" value="DUF6281"/>
    <property type="match status" value="1"/>
</dbReference>
<keyword evidence="4" id="KW-1185">Reference proteome</keyword>
<organism evidence="3 4">
    <name type="scientific">Actinacidiphila polyblastidii</name>
    <dbReference type="NCBI Taxonomy" id="3110430"/>
    <lineage>
        <taxon>Bacteria</taxon>
        <taxon>Bacillati</taxon>
        <taxon>Actinomycetota</taxon>
        <taxon>Actinomycetes</taxon>
        <taxon>Kitasatosporales</taxon>
        <taxon>Streptomycetaceae</taxon>
        <taxon>Actinacidiphila</taxon>
    </lineage>
</organism>
<evidence type="ECO:0000256" key="1">
    <source>
        <dbReference type="SAM" id="MobiDB-lite"/>
    </source>
</evidence>
<evidence type="ECO:0000313" key="3">
    <source>
        <dbReference type="EMBL" id="MEE4543306.1"/>
    </source>
</evidence>